<organism evidence="1 2">
    <name type="scientific">Pristionchus entomophagus</name>
    <dbReference type="NCBI Taxonomy" id="358040"/>
    <lineage>
        <taxon>Eukaryota</taxon>
        <taxon>Metazoa</taxon>
        <taxon>Ecdysozoa</taxon>
        <taxon>Nematoda</taxon>
        <taxon>Chromadorea</taxon>
        <taxon>Rhabditida</taxon>
        <taxon>Rhabditina</taxon>
        <taxon>Diplogasteromorpha</taxon>
        <taxon>Diplogasteroidea</taxon>
        <taxon>Neodiplogasteridae</taxon>
        <taxon>Pristionchus</taxon>
    </lineage>
</organism>
<sequence>MILNVHSVPIMIMMWLEDKNESSKWSDSFRPSWYFSVDQELTTTIITNHIREENFTYSFDDGFHLIQSNNNGLLAAITTNHYGVDGGRDRMHTVRVRFDERRL</sequence>
<comment type="caution">
    <text evidence="1">The sequence shown here is derived from an EMBL/GenBank/DDBJ whole genome shotgun (WGS) entry which is preliminary data.</text>
</comment>
<keyword evidence="2" id="KW-1185">Reference proteome</keyword>
<proteinExistence type="predicted"/>
<gene>
    <name evidence="1" type="ORF">PENTCL1PPCAC_1758</name>
</gene>
<accession>A0AAV5SBP3</accession>
<dbReference type="AlphaFoldDB" id="A0AAV5SBP3"/>
<evidence type="ECO:0000313" key="2">
    <source>
        <dbReference type="Proteomes" id="UP001432027"/>
    </source>
</evidence>
<evidence type="ECO:0000313" key="1">
    <source>
        <dbReference type="EMBL" id="GMS79583.1"/>
    </source>
</evidence>
<dbReference type="EMBL" id="BTSX01000001">
    <property type="protein sequence ID" value="GMS79583.1"/>
    <property type="molecule type" value="Genomic_DNA"/>
</dbReference>
<reference evidence="1" key="1">
    <citation type="submission" date="2023-10" db="EMBL/GenBank/DDBJ databases">
        <title>Genome assembly of Pristionchus species.</title>
        <authorList>
            <person name="Yoshida K."/>
            <person name="Sommer R.J."/>
        </authorList>
    </citation>
    <scope>NUCLEOTIDE SEQUENCE</scope>
    <source>
        <strain evidence="1">RS0144</strain>
    </source>
</reference>
<protein>
    <submittedName>
        <fullName evidence="1">Uncharacterized protein</fullName>
    </submittedName>
</protein>
<dbReference type="Proteomes" id="UP001432027">
    <property type="component" value="Unassembled WGS sequence"/>
</dbReference>
<name>A0AAV5SBP3_9BILA</name>